<sequence>MTLALIAASFMGLLLALRHGRPSLILLSMAILLFHALPLALLDPDAMSATLQAQIGTATAIAGLSSLAWYAGYWLFSRSSAASAPLEGGVSAGPKLFHALVLLTLLGLITAAPGGLFGFAQAGFLRLPVDSFLFSLTYACACLAAFTTALRCAHAASGRSALPWLSMALVLLVFWLLGGRTQFAITGITFGLILLAHRRLGLSDLVLPAIVAAILLTLTLSFRLTLQGEATDLSGSVRLTLSQLSLLESYALAARLVEEAGYQAGHYWQVLQQLFPRALFPEKPLQLSRALRLMEARDGLGGLTPGLAGEAFVAGGFIGVVAIGIAFGGALALLDNAYRALGRLQPLMQALVASLIPLLAIFTLRGGFDTTIFRLVILVLAASIGSLWHAAHAPRLPKVLS</sequence>
<feature type="transmembrane region" description="Helical" evidence="1">
    <location>
        <begin position="205"/>
        <end position="226"/>
    </location>
</feature>
<accession>A0A087M7E9</accession>
<feature type="transmembrane region" description="Helical" evidence="1">
    <location>
        <begin position="26"/>
        <end position="43"/>
    </location>
</feature>
<feature type="transmembrane region" description="Helical" evidence="1">
    <location>
        <begin position="346"/>
        <end position="366"/>
    </location>
</feature>
<feature type="transmembrane region" description="Helical" evidence="1">
    <location>
        <begin position="311"/>
        <end position="334"/>
    </location>
</feature>
<feature type="transmembrane region" description="Helical" evidence="1">
    <location>
        <begin position="168"/>
        <end position="193"/>
    </location>
</feature>
<name>A0A087M7E9_9HYPH</name>
<dbReference type="OrthoDB" id="7947572at2"/>
<dbReference type="STRING" id="46914.JP75_01240"/>
<comment type="caution">
    <text evidence="2">The sequence shown here is derived from an EMBL/GenBank/DDBJ whole genome shotgun (WGS) entry which is preliminary data.</text>
</comment>
<feature type="transmembrane region" description="Helical" evidence="1">
    <location>
        <begin position="55"/>
        <end position="76"/>
    </location>
</feature>
<keyword evidence="1" id="KW-0812">Transmembrane</keyword>
<dbReference type="Proteomes" id="UP000028981">
    <property type="component" value="Unassembled WGS sequence"/>
</dbReference>
<protein>
    <submittedName>
        <fullName evidence="2">Uncharacterized protein</fullName>
    </submittedName>
</protein>
<feature type="transmembrane region" description="Helical" evidence="1">
    <location>
        <begin position="132"/>
        <end position="156"/>
    </location>
</feature>
<reference evidence="2 3" key="1">
    <citation type="submission" date="2014-08" db="EMBL/GenBank/DDBJ databases">
        <authorList>
            <person name="Hassan Y.I."/>
            <person name="Lepp D."/>
            <person name="Zhou T."/>
        </authorList>
    </citation>
    <scope>NUCLEOTIDE SEQUENCE [LARGE SCALE GENOMIC DNA]</scope>
    <source>
        <strain evidence="2 3">IFO13584</strain>
    </source>
</reference>
<evidence type="ECO:0000313" key="3">
    <source>
        <dbReference type="Proteomes" id="UP000028981"/>
    </source>
</evidence>
<evidence type="ECO:0000256" key="1">
    <source>
        <dbReference type="SAM" id="Phobius"/>
    </source>
</evidence>
<keyword evidence="1" id="KW-0472">Membrane</keyword>
<feature type="transmembrane region" description="Helical" evidence="1">
    <location>
        <begin position="96"/>
        <end position="120"/>
    </location>
</feature>
<dbReference type="EMBL" id="JQGC01000001">
    <property type="protein sequence ID" value="KFL32802.1"/>
    <property type="molecule type" value="Genomic_DNA"/>
</dbReference>
<evidence type="ECO:0000313" key="2">
    <source>
        <dbReference type="EMBL" id="KFL32802.1"/>
    </source>
</evidence>
<keyword evidence="1" id="KW-1133">Transmembrane helix</keyword>
<proteinExistence type="predicted"/>
<dbReference type="AlphaFoldDB" id="A0A087M7E9"/>
<keyword evidence="3" id="KW-1185">Reference proteome</keyword>
<organism evidence="2 3">
    <name type="scientific">Devosia riboflavina</name>
    <dbReference type="NCBI Taxonomy" id="46914"/>
    <lineage>
        <taxon>Bacteria</taxon>
        <taxon>Pseudomonadati</taxon>
        <taxon>Pseudomonadota</taxon>
        <taxon>Alphaproteobacteria</taxon>
        <taxon>Hyphomicrobiales</taxon>
        <taxon>Devosiaceae</taxon>
        <taxon>Devosia</taxon>
    </lineage>
</organism>
<dbReference type="RefSeq" id="WP_035077966.1">
    <property type="nucleotide sequence ID" value="NZ_JQGC01000001.1"/>
</dbReference>
<gene>
    <name evidence="2" type="ORF">JP75_01240</name>
</gene>
<feature type="transmembrane region" description="Helical" evidence="1">
    <location>
        <begin position="372"/>
        <end position="391"/>
    </location>
</feature>